<evidence type="ECO:0000256" key="9">
    <source>
        <dbReference type="ARBA" id="ARBA00022737"/>
    </source>
</evidence>
<reference evidence="23 24" key="1">
    <citation type="journal article" date="2021" name="bioRxiv">
        <title>The Gossypium anomalum genome as a resource for cotton improvement and evolutionary analysis of hybrid incompatibility.</title>
        <authorList>
            <person name="Grover C.E."/>
            <person name="Yuan D."/>
            <person name="Arick M.A."/>
            <person name="Miller E.R."/>
            <person name="Hu G."/>
            <person name="Peterson D.G."/>
            <person name="Wendel J.F."/>
            <person name="Udall J.A."/>
        </authorList>
    </citation>
    <scope>NUCLEOTIDE SEQUENCE [LARGE SCALE GENOMIC DNA]</scope>
    <source>
        <strain evidence="23">JFW-Udall</strain>
        <tissue evidence="23">Leaf</tissue>
    </source>
</reference>
<keyword evidence="11" id="KW-0418">Kinase</keyword>
<dbReference type="Pfam" id="PF23598">
    <property type="entry name" value="LRR_14"/>
    <property type="match status" value="1"/>
</dbReference>
<evidence type="ECO:0000256" key="4">
    <source>
        <dbReference type="ARBA" id="ARBA00022553"/>
    </source>
</evidence>
<dbReference type="InterPro" id="IPR008266">
    <property type="entry name" value="Tyr_kinase_AS"/>
</dbReference>
<protein>
    <recommendedName>
        <fullName evidence="2">non-specific serine/threonine protein kinase</fullName>
        <ecNumber evidence="2">2.7.11.1</ecNumber>
    </recommendedName>
</protein>
<dbReference type="FunFam" id="1.10.510.10:FF:000445">
    <property type="entry name" value="MDIS1-interacting receptor like kinase 2"/>
    <property type="match status" value="1"/>
</dbReference>
<comment type="subcellular location">
    <subcellularLocation>
        <location evidence="1">Membrane</location>
        <topology evidence="1">Single-pass type I membrane protein</topology>
    </subcellularLocation>
</comment>
<evidence type="ECO:0000256" key="5">
    <source>
        <dbReference type="ARBA" id="ARBA00022614"/>
    </source>
</evidence>
<proteinExistence type="predicted"/>
<dbReference type="GO" id="GO:0004674">
    <property type="term" value="F:protein serine/threonine kinase activity"/>
    <property type="evidence" value="ECO:0007669"/>
    <property type="project" value="UniProtKB-KW"/>
</dbReference>
<dbReference type="Pfam" id="PF00560">
    <property type="entry name" value="LRR_1"/>
    <property type="match status" value="12"/>
</dbReference>
<dbReference type="PROSITE" id="PS00109">
    <property type="entry name" value="PROTEIN_KINASE_TYR"/>
    <property type="match status" value="1"/>
</dbReference>
<evidence type="ECO:0000259" key="22">
    <source>
        <dbReference type="PROSITE" id="PS50011"/>
    </source>
</evidence>
<feature type="transmembrane region" description="Helical" evidence="20">
    <location>
        <begin position="700"/>
        <end position="724"/>
    </location>
</feature>
<dbReference type="Gene3D" id="3.80.10.10">
    <property type="entry name" value="Ribonuclease Inhibitor"/>
    <property type="match status" value="3"/>
</dbReference>
<keyword evidence="4" id="KW-0597">Phosphoprotein</keyword>
<dbReference type="InterPro" id="IPR011009">
    <property type="entry name" value="Kinase-like_dom_sf"/>
</dbReference>
<keyword evidence="5" id="KW-0433">Leucine-rich repeat</keyword>
<feature type="signal peptide" evidence="21">
    <location>
        <begin position="1"/>
        <end position="22"/>
    </location>
</feature>
<keyword evidence="7 20" id="KW-0812">Transmembrane</keyword>
<dbReference type="PANTHER" id="PTHR48005">
    <property type="entry name" value="LEUCINE RICH REPEAT KINASE 2"/>
    <property type="match status" value="1"/>
</dbReference>
<dbReference type="GO" id="GO:0006952">
    <property type="term" value="P:defense response"/>
    <property type="evidence" value="ECO:0007669"/>
    <property type="project" value="UniProtKB-ARBA"/>
</dbReference>
<organism evidence="23 24">
    <name type="scientific">Gossypium anomalum</name>
    <dbReference type="NCBI Taxonomy" id="47600"/>
    <lineage>
        <taxon>Eukaryota</taxon>
        <taxon>Viridiplantae</taxon>
        <taxon>Streptophyta</taxon>
        <taxon>Embryophyta</taxon>
        <taxon>Tracheophyta</taxon>
        <taxon>Spermatophyta</taxon>
        <taxon>Magnoliopsida</taxon>
        <taxon>eudicotyledons</taxon>
        <taxon>Gunneridae</taxon>
        <taxon>Pentapetalae</taxon>
        <taxon>rosids</taxon>
        <taxon>malvids</taxon>
        <taxon>Malvales</taxon>
        <taxon>Malvaceae</taxon>
        <taxon>Malvoideae</taxon>
        <taxon>Gossypium</taxon>
    </lineage>
</organism>
<evidence type="ECO:0000256" key="13">
    <source>
        <dbReference type="ARBA" id="ARBA00022989"/>
    </source>
</evidence>
<dbReference type="Proteomes" id="UP000701853">
    <property type="component" value="Chromosome 9"/>
</dbReference>
<comment type="catalytic activity">
    <reaction evidence="17">
        <text>L-threonyl-[protein] + ATP = O-phospho-L-threonyl-[protein] + ADP + H(+)</text>
        <dbReference type="Rhea" id="RHEA:46608"/>
        <dbReference type="Rhea" id="RHEA-COMP:11060"/>
        <dbReference type="Rhea" id="RHEA-COMP:11605"/>
        <dbReference type="ChEBI" id="CHEBI:15378"/>
        <dbReference type="ChEBI" id="CHEBI:30013"/>
        <dbReference type="ChEBI" id="CHEBI:30616"/>
        <dbReference type="ChEBI" id="CHEBI:61977"/>
        <dbReference type="ChEBI" id="CHEBI:456216"/>
        <dbReference type="EC" id="2.7.11.1"/>
    </reaction>
</comment>
<dbReference type="PANTHER" id="PTHR48005:SF16">
    <property type="entry name" value="MDIS1-INTERACTING RECEPTOR LIKE KINASE 2-LIKE ISOFORM X1"/>
    <property type="match status" value="1"/>
</dbReference>
<dbReference type="FunFam" id="3.80.10.10:FF:000453">
    <property type="entry name" value="Leucine-rich receptor-like protein kinase family protein"/>
    <property type="match status" value="1"/>
</dbReference>
<evidence type="ECO:0000256" key="14">
    <source>
        <dbReference type="ARBA" id="ARBA00023136"/>
    </source>
</evidence>
<dbReference type="SUPFAM" id="SSF52047">
    <property type="entry name" value="RNI-like"/>
    <property type="match status" value="1"/>
</dbReference>
<dbReference type="InterPro" id="IPR017441">
    <property type="entry name" value="Protein_kinase_ATP_BS"/>
</dbReference>
<dbReference type="GO" id="GO:0005524">
    <property type="term" value="F:ATP binding"/>
    <property type="evidence" value="ECO:0007669"/>
    <property type="project" value="UniProtKB-UniRule"/>
</dbReference>
<keyword evidence="14 20" id="KW-0472">Membrane</keyword>
<dbReference type="InterPro" id="IPR055414">
    <property type="entry name" value="LRR_R13L4/SHOC2-like"/>
</dbReference>
<keyword evidence="3" id="KW-0723">Serine/threonine-protein kinase</keyword>
<evidence type="ECO:0000256" key="15">
    <source>
        <dbReference type="ARBA" id="ARBA00023170"/>
    </source>
</evidence>
<evidence type="ECO:0000313" key="23">
    <source>
        <dbReference type="EMBL" id="KAG8482723.1"/>
    </source>
</evidence>
<keyword evidence="15" id="KW-0675">Receptor</keyword>
<sequence>MAFSFYTFIALLPFLLSITVRSSEITRVTNNDSESLVAEEKALMETGWWSNYSNKGVHHCTWPGVRCSPTGSVIEIDLSGHGLNGSITPQIGALSKLKCLNLSSNNLRGELPSSLGNLTQLAVLDVSYNEIHSIRLEIEKMENLVSLNLTRNLIFYMPSAIGLLTNLTHLIMTSNPLQSIIPPHVWNLKKLMTLHLGNCQLYGSIPPNIGKFMSLVNLNLSSNMLVGPIPSSINNLTNLASLVLYANQLNGSIPQEIGRLTNLITLDLSSNMLVDPIPSSVNNLTNLASLVLYKNQLNGSIPQEMGRLTNLITLDLSFNMLVGPIPSSVNNLTNLESLVLYKNQLNGSIPQEIGRLTNLVTLDLSSNLLLGSIPSSLGQLKNLSSLDLSFNKIFGPLPPNLGNLSRLEFFSLYQNKINDSIPSAITNLKRLTFLVLGDNNLSGQIPLGIGKLKNLYVLLLSENKLTGSIPSEIGNMTNLIELYLESNYISNSIPSSLLHLPNLWYLSMASNLLEGPIPHEIESLNALGYLDLSDNKLSGPIPSQIGNLSNLRSLILANNNLSGRIPLKIGGIYLYRLDLSHNNISGDIPSQINSENIDLSHNLLQGVIPSQFGNLTQLSILDLSWNNLTGTIPEFPFYVGNLNLSFNSLRGQIPDGLLYFAPDTFTGNEDLCGSIQGFRPCPSSPNVNRERNSKGVKHNLPIVILVPTLLILVSTFVLVIFILFRRYRAKALKSEPSPTKNGDLFCIWNFDGKTAFEDIIKATEDFDIKYCIGTGGYGSVYRAILPSGKVVALKKLHRLEAEQPAYDTSFRNEIKFLTEIRHKNIVKLHGFCLHNRCMFLIYEYMEKGSLFYALSIDEEAMELDWTKRVNIVKGVAHALSYMHHDCNPPIVHRDISSNNILLNSELEAFIADFGAARLVDPNSSNRTVIVGTYGYIAPELAYSLVVTEKCDVYSFGVLALEILMGKHPGELLSTLSSSSSPSNIQNVMLNEILDPRLSPPRSRKMTGDIAFVAVIAFACLRAKSKARPTMKSVSQEFLHIKSPISVPLHEISLIELKNHDMFMSRKSYK</sequence>
<keyword evidence="16" id="KW-0325">Glycoprotein</keyword>
<dbReference type="EC" id="2.7.11.1" evidence="2"/>
<keyword evidence="24" id="KW-1185">Reference proteome</keyword>
<evidence type="ECO:0000256" key="8">
    <source>
        <dbReference type="ARBA" id="ARBA00022729"/>
    </source>
</evidence>
<dbReference type="OrthoDB" id="676979at2759"/>
<evidence type="ECO:0000256" key="19">
    <source>
        <dbReference type="PROSITE-ProRule" id="PRU10141"/>
    </source>
</evidence>
<dbReference type="InterPro" id="IPR001611">
    <property type="entry name" value="Leu-rich_rpt"/>
</dbReference>
<evidence type="ECO:0000256" key="3">
    <source>
        <dbReference type="ARBA" id="ARBA00022527"/>
    </source>
</evidence>
<dbReference type="Gene3D" id="1.10.510.10">
    <property type="entry name" value="Transferase(Phosphotransferase) domain 1"/>
    <property type="match status" value="1"/>
</dbReference>
<dbReference type="SMART" id="SM00365">
    <property type="entry name" value="LRR_SD22"/>
    <property type="match status" value="10"/>
</dbReference>
<evidence type="ECO:0000256" key="12">
    <source>
        <dbReference type="ARBA" id="ARBA00022840"/>
    </source>
</evidence>
<dbReference type="SUPFAM" id="SSF52058">
    <property type="entry name" value="L domain-like"/>
    <property type="match status" value="2"/>
</dbReference>
<comment type="caution">
    <text evidence="23">The sequence shown here is derived from an EMBL/GenBank/DDBJ whole genome shotgun (WGS) entry which is preliminary data.</text>
</comment>
<evidence type="ECO:0000256" key="21">
    <source>
        <dbReference type="SAM" id="SignalP"/>
    </source>
</evidence>
<dbReference type="PROSITE" id="PS00107">
    <property type="entry name" value="PROTEIN_KINASE_ATP"/>
    <property type="match status" value="1"/>
</dbReference>
<evidence type="ECO:0000313" key="24">
    <source>
        <dbReference type="Proteomes" id="UP000701853"/>
    </source>
</evidence>
<dbReference type="FunFam" id="3.80.10.10:FF:000129">
    <property type="entry name" value="Leucine-rich repeat receptor-like kinase"/>
    <property type="match status" value="1"/>
</dbReference>
<dbReference type="InterPro" id="IPR000719">
    <property type="entry name" value="Prot_kinase_dom"/>
</dbReference>
<dbReference type="AlphaFoldDB" id="A0A8J6CWM9"/>
<dbReference type="GO" id="GO:0016020">
    <property type="term" value="C:membrane"/>
    <property type="evidence" value="ECO:0007669"/>
    <property type="project" value="UniProtKB-SubCell"/>
</dbReference>
<dbReference type="PROSITE" id="PS50011">
    <property type="entry name" value="PROTEIN_KINASE_DOM"/>
    <property type="match status" value="1"/>
</dbReference>
<dbReference type="Gene3D" id="3.30.200.20">
    <property type="entry name" value="Phosphorylase Kinase, domain 1"/>
    <property type="match status" value="1"/>
</dbReference>
<comment type="catalytic activity">
    <reaction evidence="18">
        <text>L-seryl-[protein] + ATP = O-phospho-L-seryl-[protein] + ADP + H(+)</text>
        <dbReference type="Rhea" id="RHEA:17989"/>
        <dbReference type="Rhea" id="RHEA-COMP:9863"/>
        <dbReference type="Rhea" id="RHEA-COMP:11604"/>
        <dbReference type="ChEBI" id="CHEBI:15378"/>
        <dbReference type="ChEBI" id="CHEBI:29999"/>
        <dbReference type="ChEBI" id="CHEBI:30616"/>
        <dbReference type="ChEBI" id="CHEBI:83421"/>
        <dbReference type="ChEBI" id="CHEBI:456216"/>
        <dbReference type="EC" id="2.7.11.1"/>
    </reaction>
</comment>
<evidence type="ECO:0000256" key="1">
    <source>
        <dbReference type="ARBA" id="ARBA00004479"/>
    </source>
</evidence>
<evidence type="ECO:0000256" key="10">
    <source>
        <dbReference type="ARBA" id="ARBA00022741"/>
    </source>
</evidence>
<dbReference type="SUPFAM" id="SSF56112">
    <property type="entry name" value="Protein kinase-like (PK-like)"/>
    <property type="match status" value="1"/>
</dbReference>
<feature type="domain" description="Protein kinase" evidence="22">
    <location>
        <begin position="766"/>
        <end position="1038"/>
    </location>
</feature>
<evidence type="ECO:0000256" key="7">
    <source>
        <dbReference type="ARBA" id="ARBA00022692"/>
    </source>
</evidence>
<evidence type="ECO:0000256" key="18">
    <source>
        <dbReference type="ARBA" id="ARBA00048679"/>
    </source>
</evidence>
<dbReference type="InterPro" id="IPR032675">
    <property type="entry name" value="LRR_dom_sf"/>
</dbReference>
<name>A0A8J6CWM9_9ROSI</name>
<accession>A0A8J6CWM9</accession>
<dbReference type="GO" id="GO:0009791">
    <property type="term" value="P:post-embryonic development"/>
    <property type="evidence" value="ECO:0007669"/>
    <property type="project" value="UniProtKB-ARBA"/>
</dbReference>
<evidence type="ECO:0000256" key="17">
    <source>
        <dbReference type="ARBA" id="ARBA00047899"/>
    </source>
</evidence>
<gene>
    <name evidence="23" type="ORF">CXB51_024253</name>
</gene>
<evidence type="ECO:0000256" key="6">
    <source>
        <dbReference type="ARBA" id="ARBA00022679"/>
    </source>
</evidence>
<dbReference type="FunFam" id="3.30.200.20:FF:000309">
    <property type="entry name" value="Leucine-rich repeat receptor protein kinase MSP1"/>
    <property type="match status" value="1"/>
</dbReference>
<evidence type="ECO:0000256" key="20">
    <source>
        <dbReference type="SAM" id="Phobius"/>
    </source>
</evidence>
<evidence type="ECO:0000256" key="16">
    <source>
        <dbReference type="ARBA" id="ARBA00023180"/>
    </source>
</evidence>
<keyword evidence="13 20" id="KW-1133">Transmembrane helix</keyword>
<dbReference type="Pfam" id="PF00069">
    <property type="entry name" value="Pkinase"/>
    <property type="match status" value="1"/>
</dbReference>
<keyword evidence="9" id="KW-0677">Repeat</keyword>
<evidence type="ECO:0000256" key="11">
    <source>
        <dbReference type="ARBA" id="ARBA00022777"/>
    </source>
</evidence>
<evidence type="ECO:0000256" key="2">
    <source>
        <dbReference type="ARBA" id="ARBA00012513"/>
    </source>
</evidence>
<dbReference type="GO" id="GO:0051707">
    <property type="term" value="P:response to other organism"/>
    <property type="evidence" value="ECO:0007669"/>
    <property type="project" value="UniProtKB-ARBA"/>
</dbReference>
<dbReference type="InterPro" id="IPR051420">
    <property type="entry name" value="Ser_Thr_Kinases_DiverseReg"/>
</dbReference>
<dbReference type="FunFam" id="3.80.10.10:FF:000233">
    <property type="entry name" value="Leucine-rich repeat receptor-like protein kinase TDR"/>
    <property type="match status" value="1"/>
</dbReference>
<keyword evidence="8 21" id="KW-0732">Signal</keyword>
<feature type="chain" id="PRO_5035305149" description="non-specific serine/threonine protein kinase" evidence="21">
    <location>
        <begin position="23"/>
        <end position="1069"/>
    </location>
</feature>
<keyword evidence="6" id="KW-0808">Transferase</keyword>
<dbReference type="EMBL" id="JAHUZN010000009">
    <property type="protein sequence ID" value="KAG8482723.1"/>
    <property type="molecule type" value="Genomic_DNA"/>
</dbReference>
<keyword evidence="12 19" id="KW-0067">ATP-binding</keyword>
<dbReference type="FunFam" id="3.80.10.10:FF:000719">
    <property type="entry name" value="MDIS1-interacting receptor like kinase 2 isoform A"/>
    <property type="match status" value="1"/>
</dbReference>
<keyword evidence="10 19" id="KW-0547">Nucleotide-binding</keyword>
<feature type="binding site" evidence="19">
    <location>
        <position position="794"/>
    </location>
    <ligand>
        <name>ATP</name>
        <dbReference type="ChEBI" id="CHEBI:30616"/>
    </ligand>
</feature>
<dbReference type="SMART" id="SM00369">
    <property type="entry name" value="LRR_TYP"/>
    <property type="match status" value="12"/>
</dbReference>
<dbReference type="InterPro" id="IPR003591">
    <property type="entry name" value="Leu-rich_rpt_typical-subtyp"/>
</dbReference>